<dbReference type="SUPFAM" id="SSF52172">
    <property type="entry name" value="CheY-like"/>
    <property type="match status" value="1"/>
</dbReference>
<comment type="caution">
    <text evidence="3">The sequence shown here is derived from an EMBL/GenBank/DDBJ whole genome shotgun (WGS) entry which is preliminary data.</text>
</comment>
<dbReference type="InterPro" id="IPR001789">
    <property type="entry name" value="Sig_transdc_resp-reg_receiver"/>
</dbReference>
<dbReference type="GO" id="GO:0000160">
    <property type="term" value="P:phosphorelay signal transduction system"/>
    <property type="evidence" value="ECO:0007669"/>
    <property type="project" value="InterPro"/>
</dbReference>
<dbReference type="EMBL" id="VLLB01000002">
    <property type="protein sequence ID" value="TWI67416.1"/>
    <property type="molecule type" value="Genomic_DNA"/>
</dbReference>
<evidence type="ECO:0000313" key="4">
    <source>
        <dbReference type="Proteomes" id="UP000318431"/>
    </source>
</evidence>
<keyword evidence="4" id="KW-1185">Reference proteome</keyword>
<dbReference type="InterPro" id="IPR011006">
    <property type="entry name" value="CheY-like_superfamily"/>
</dbReference>
<evidence type="ECO:0000313" key="3">
    <source>
        <dbReference type="EMBL" id="TWI67416.1"/>
    </source>
</evidence>
<dbReference type="PROSITE" id="PS50110">
    <property type="entry name" value="RESPONSE_REGULATORY"/>
    <property type="match status" value="1"/>
</dbReference>
<name>A0A562RG68_9BURK</name>
<evidence type="ECO:0000259" key="2">
    <source>
        <dbReference type="PROSITE" id="PS50110"/>
    </source>
</evidence>
<evidence type="ECO:0000256" key="1">
    <source>
        <dbReference type="PROSITE-ProRule" id="PRU00169"/>
    </source>
</evidence>
<dbReference type="AlphaFoldDB" id="A0A562RG68"/>
<feature type="domain" description="Response regulatory" evidence="2">
    <location>
        <begin position="1"/>
        <end position="104"/>
    </location>
</feature>
<feature type="modified residue" description="4-aspartylphosphate" evidence="1">
    <location>
        <position position="42"/>
    </location>
</feature>
<dbReference type="Pfam" id="PF00072">
    <property type="entry name" value="Response_reg"/>
    <property type="match status" value="1"/>
</dbReference>
<keyword evidence="1" id="KW-0597">Phosphoprotein</keyword>
<protein>
    <submittedName>
        <fullName evidence="3">Response regulator receiver domain-containing protein</fullName>
    </submittedName>
</protein>
<organism evidence="3 4">
    <name type="scientific">Pseudoduganella lurida</name>
    <dbReference type="NCBI Taxonomy" id="1036180"/>
    <lineage>
        <taxon>Bacteria</taxon>
        <taxon>Pseudomonadati</taxon>
        <taxon>Pseudomonadota</taxon>
        <taxon>Betaproteobacteria</taxon>
        <taxon>Burkholderiales</taxon>
        <taxon>Oxalobacteraceae</taxon>
        <taxon>Telluria group</taxon>
        <taxon>Pseudoduganella</taxon>
    </lineage>
</organism>
<reference evidence="3 4" key="1">
    <citation type="journal article" date="2015" name="Stand. Genomic Sci.">
        <title>Genomic Encyclopedia of Bacterial and Archaeal Type Strains, Phase III: the genomes of soil and plant-associated and newly described type strains.</title>
        <authorList>
            <person name="Whitman W.B."/>
            <person name="Woyke T."/>
            <person name="Klenk H.P."/>
            <person name="Zhou Y."/>
            <person name="Lilburn T.G."/>
            <person name="Beck B.J."/>
            <person name="De Vos P."/>
            <person name="Vandamme P."/>
            <person name="Eisen J.A."/>
            <person name="Garrity G."/>
            <person name="Hugenholtz P."/>
            <person name="Kyrpides N.C."/>
        </authorList>
    </citation>
    <scope>NUCLEOTIDE SEQUENCE [LARGE SCALE GENOMIC DNA]</scope>
    <source>
        <strain evidence="3 4">CGMCC 1.10822</strain>
    </source>
</reference>
<dbReference type="Proteomes" id="UP000318431">
    <property type="component" value="Unassembled WGS sequence"/>
</dbReference>
<gene>
    <name evidence="3" type="ORF">IP91_01529</name>
</gene>
<accession>A0A562RG68</accession>
<sequence length="127" mass="13010">MLAMMAEEALTDAGHAVAGPAATVAQAIACLAGEAVDFAIVDINLEGHNEGIALAAVLKETYGIPSMFLSAKVEVLAGEAPAALGFLPKPYVLDDLVLCVEGLHAVARGETPARPFPRALKLFTPGS</sequence>
<proteinExistence type="predicted"/>
<dbReference type="Gene3D" id="3.40.50.2300">
    <property type="match status" value="1"/>
</dbReference>